<dbReference type="SUPFAM" id="SSF82171">
    <property type="entry name" value="DPP6 N-terminal domain-like"/>
    <property type="match status" value="1"/>
</dbReference>
<sequence>MNKLLKHIGCIALLLILIVSSGCSAKTAEREEINSDGKKITILNTKTPLQTENAALGNDFEVEKIDRYEGIRGEDWLTEDVILITKENTELDPIFVSDQMSNIRNLYSYNLKSKEEKNILKETEFLWRPIVSPDRKHIFSEKFEPDKYTGLILDIEGNVKTAIESDAATGLGFSLNSGRWVDNEEVIIPSSNEGVYLIDVDSNISKIEGIGRMQTDDAVKVGDKIYYVSVEKELVAYDTNTKQREVIKDNVLNFELSPHKDTFAIEKKVSANRTELVLIDLDGNEKATLLEAKLIFGLSWSPDQSKLAYLITSEDESKSGLYVMDLASERSLYVSRDFINIDGGLKWSPSSKKILASIGEVKDMKVIDNTYVISLK</sequence>
<feature type="chain" id="PRO_5038337660" evidence="1">
    <location>
        <begin position="26"/>
        <end position="376"/>
    </location>
</feature>
<dbReference type="Proteomes" id="UP000579281">
    <property type="component" value="Unassembled WGS sequence"/>
</dbReference>
<organism evidence="2 3">
    <name type="scientific">Anaerosolibacter carboniphilus</name>
    <dbReference type="NCBI Taxonomy" id="1417629"/>
    <lineage>
        <taxon>Bacteria</taxon>
        <taxon>Bacillati</taxon>
        <taxon>Bacillota</taxon>
        <taxon>Clostridia</taxon>
        <taxon>Peptostreptococcales</taxon>
        <taxon>Thermotaleaceae</taxon>
        <taxon>Anaerosolibacter</taxon>
    </lineage>
</organism>
<dbReference type="PANTHER" id="PTHR36842:SF1">
    <property type="entry name" value="PROTEIN TOLB"/>
    <property type="match status" value="1"/>
</dbReference>
<keyword evidence="1" id="KW-0732">Signal</keyword>
<dbReference type="RefSeq" id="WP_184307506.1">
    <property type="nucleotide sequence ID" value="NZ_JACHEN010000001.1"/>
</dbReference>
<keyword evidence="3" id="KW-1185">Reference proteome</keyword>
<proteinExistence type="predicted"/>
<reference evidence="2 3" key="1">
    <citation type="submission" date="2020-08" db="EMBL/GenBank/DDBJ databases">
        <title>Genomic Encyclopedia of Type Strains, Phase IV (KMG-IV): sequencing the most valuable type-strain genomes for metagenomic binning, comparative biology and taxonomic classification.</title>
        <authorList>
            <person name="Goeker M."/>
        </authorList>
    </citation>
    <scope>NUCLEOTIDE SEQUENCE [LARGE SCALE GENOMIC DNA]</scope>
    <source>
        <strain evidence="2 3">DSM 103526</strain>
    </source>
</reference>
<dbReference type="PROSITE" id="PS51257">
    <property type="entry name" value="PROKAR_LIPOPROTEIN"/>
    <property type="match status" value="1"/>
</dbReference>
<dbReference type="InterPro" id="IPR011042">
    <property type="entry name" value="6-blade_b-propeller_TolB-like"/>
</dbReference>
<gene>
    <name evidence="2" type="ORF">HNQ80_000342</name>
</gene>
<name>A0A841KLJ1_9FIRM</name>
<evidence type="ECO:0000313" key="3">
    <source>
        <dbReference type="Proteomes" id="UP000579281"/>
    </source>
</evidence>
<comment type="caution">
    <text evidence="2">The sequence shown here is derived from an EMBL/GenBank/DDBJ whole genome shotgun (WGS) entry which is preliminary data.</text>
</comment>
<dbReference type="PANTHER" id="PTHR36842">
    <property type="entry name" value="PROTEIN TOLB HOMOLOG"/>
    <property type="match status" value="1"/>
</dbReference>
<dbReference type="AlphaFoldDB" id="A0A841KLJ1"/>
<accession>A0A841KLJ1</accession>
<evidence type="ECO:0000256" key="1">
    <source>
        <dbReference type="SAM" id="SignalP"/>
    </source>
</evidence>
<protein>
    <submittedName>
        <fullName evidence="2">TolB protein</fullName>
    </submittedName>
</protein>
<evidence type="ECO:0000313" key="2">
    <source>
        <dbReference type="EMBL" id="MBB6214273.1"/>
    </source>
</evidence>
<feature type="signal peptide" evidence="1">
    <location>
        <begin position="1"/>
        <end position="25"/>
    </location>
</feature>
<dbReference type="Gene3D" id="2.120.10.30">
    <property type="entry name" value="TolB, C-terminal domain"/>
    <property type="match status" value="1"/>
</dbReference>
<dbReference type="EMBL" id="JACHEN010000001">
    <property type="protein sequence ID" value="MBB6214273.1"/>
    <property type="molecule type" value="Genomic_DNA"/>
</dbReference>